<dbReference type="EMBL" id="KZ679014">
    <property type="protein sequence ID" value="PSS13010.1"/>
    <property type="molecule type" value="Genomic_DNA"/>
</dbReference>
<keyword evidence="3" id="KW-1185">Reference proteome</keyword>
<dbReference type="AlphaFoldDB" id="A0A2T3AWK1"/>
<protein>
    <submittedName>
        <fullName evidence="2">Uncharacterized protein</fullName>
    </submittedName>
</protein>
<feature type="compositionally biased region" description="Low complexity" evidence="1">
    <location>
        <begin position="550"/>
        <end position="562"/>
    </location>
</feature>
<feature type="compositionally biased region" description="Basic and acidic residues" evidence="1">
    <location>
        <begin position="529"/>
        <end position="544"/>
    </location>
</feature>
<feature type="compositionally biased region" description="Polar residues" evidence="1">
    <location>
        <begin position="401"/>
        <end position="418"/>
    </location>
</feature>
<gene>
    <name evidence="2" type="ORF">M430DRAFT_20924</name>
</gene>
<feature type="compositionally biased region" description="Polar residues" evidence="1">
    <location>
        <begin position="279"/>
        <end position="291"/>
    </location>
</feature>
<sequence length="783" mass="86278">MGRTSKFSFPLPARTYSTTPKEKEATNKPSPWRGSTLSKAQRILGAESDLNIDSQLRDDDQSWVYPGSRSSGISGMSICISESSQSTRSKDDTASISQSHSDQWELESGVFPRPQGLRGKASSTLLGQNYGEDGGATDTSSIGRRMHREHSDSTLRSYYDRQKSPLAISQQTSASSARDLALRKGCPPVVTRSPLLQIESVEIPDEHLVYPDHEDFFRDKSKKKPSRLDLSMLIPRSRRNGGGEDSGPPTPYSTNGSNTPHSQDSSSFRRRLTKAASKESLQSQKLSVRSGHTQDSKRRHTRDTLSELYDKYEHLTGRSQRMSQIPESKVPEPKVPEANVPGRERHTKTPQMAISELESRFDQLEVNSSHLSPADSRSFSWKNVPPPNLVTPPWELSSAASISSRNTKTSRHTSTSAFSNSDLKNNSVLSLSSDSEEESSGPEPIGPHGILPNDRASRVLSGISTATPDSRRPSTRQSLAATSMTSITSKTYGSRRGSAQSHPSFTIPEFAESPLPNTRISGPCAQPEIDDHHSTRSQSSDRRQWRSSRKPSSTASRRSSTHPTPPISPTTVEFRDPSGRSSRYIAVTKQEEALLEALRQKRAHMREMIIEEHETAKSPPRERRRTSSRHAEVPFASTVRGPAGPKDRVLLYLDDAPMSKEHPIDTAEPSPDLSDFLTFASDEDSTPRTSWAPSRKGQHRPDSSISPRQRRSSKNSPVTPPAVRLSAVGATGGLKDVRSMDQGLGPKVRVPHGGVRLMDDGRLANAQDFLMDEEDEMGIPWGA</sequence>
<feature type="compositionally biased region" description="Basic and acidic residues" evidence="1">
    <location>
        <begin position="292"/>
        <end position="316"/>
    </location>
</feature>
<dbReference type="Proteomes" id="UP000241818">
    <property type="component" value="Unassembled WGS sequence"/>
</dbReference>
<feature type="compositionally biased region" description="Low complexity" evidence="1">
    <location>
        <begin position="419"/>
        <end position="433"/>
    </location>
</feature>
<accession>A0A2T3AWK1</accession>
<dbReference type="InParanoid" id="A0A2T3AWK1"/>
<feature type="compositionally biased region" description="Polar residues" evidence="1">
    <location>
        <begin position="475"/>
        <end position="504"/>
    </location>
</feature>
<feature type="region of interest" description="Disordered" evidence="1">
    <location>
        <begin position="1"/>
        <end position="36"/>
    </location>
</feature>
<evidence type="ECO:0000256" key="1">
    <source>
        <dbReference type="SAM" id="MobiDB-lite"/>
    </source>
</evidence>
<feature type="region of interest" description="Disordered" evidence="1">
    <location>
        <begin position="401"/>
        <end position="579"/>
    </location>
</feature>
<dbReference type="GeneID" id="36572477"/>
<evidence type="ECO:0000313" key="2">
    <source>
        <dbReference type="EMBL" id="PSS13010.1"/>
    </source>
</evidence>
<evidence type="ECO:0000313" key="3">
    <source>
        <dbReference type="Proteomes" id="UP000241818"/>
    </source>
</evidence>
<dbReference type="OrthoDB" id="5244050at2759"/>
<feature type="compositionally biased region" description="Basic and acidic residues" evidence="1">
    <location>
        <begin position="149"/>
        <end position="163"/>
    </location>
</feature>
<feature type="compositionally biased region" description="Low complexity" evidence="1">
    <location>
        <begin position="67"/>
        <end position="87"/>
    </location>
</feature>
<name>A0A2T3AWK1_AMORE</name>
<dbReference type="RefSeq" id="XP_024719001.1">
    <property type="nucleotide sequence ID" value="XM_024864396.1"/>
</dbReference>
<feature type="compositionally biased region" description="Polar residues" evidence="1">
    <location>
        <begin position="27"/>
        <end position="36"/>
    </location>
</feature>
<feature type="region of interest" description="Disordered" evidence="1">
    <location>
        <begin position="660"/>
        <end position="748"/>
    </location>
</feature>
<feature type="region of interest" description="Disordered" evidence="1">
    <location>
        <begin position="217"/>
        <end position="352"/>
    </location>
</feature>
<feature type="region of interest" description="Disordered" evidence="1">
    <location>
        <begin position="611"/>
        <end position="643"/>
    </location>
</feature>
<feature type="compositionally biased region" description="Polar residues" evidence="1">
    <location>
        <begin position="252"/>
        <end position="266"/>
    </location>
</feature>
<feature type="region of interest" description="Disordered" evidence="1">
    <location>
        <begin position="57"/>
        <end position="181"/>
    </location>
</feature>
<feature type="compositionally biased region" description="Polar residues" evidence="1">
    <location>
        <begin position="167"/>
        <end position="176"/>
    </location>
</feature>
<reference evidence="2 3" key="1">
    <citation type="journal article" date="2018" name="New Phytol.">
        <title>Comparative genomics and transcriptomics depict ericoid mycorrhizal fungi as versatile saprotrophs and plant mutualists.</title>
        <authorList>
            <person name="Martino E."/>
            <person name="Morin E."/>
            <person name="Grelet G.A."/>
            <person name="Kuo A."/>
            <person name="Kohler A."/>
            <person name="Daghino S."/>
            <person name="Barry K.W."/>
            <person name="Cichocki N."/>
            <person name="Clum A."/>
            <person name="Dockter R.B."/>
            <person name="Hainaut M."/>
            <person name="Kuo R.C."/>
            <person name="LaButti K."/>
            <person name="Lindahl B.D."/>
            <person name="Lindquist E.A."/>
            <person name="Lipzen A."/>
            <person name="Khouja H.R."/>
            <person name="Magnuson J."/>
            <person name="Murat C."/>
            <person name="Ohm R.A."/>
            <person name="Singer S.W."/>
            <person name="Spatafora J.W."/>
            <person name="Wang M."/>
            <person name="Veneault-Fourrey C."/>
            <person name="Henrissat B."/>
            <person name="Grigoriev I.V."/>
            <person name="Martin F.M."/>
            <person name="Perotto S."/>
        </authorList>
    </citation>
    <scope>NUCLEOTIDE SEQUENCE [LARGE SCALE GENOMIC DNA]</scope>
    <source>
        <strain evidence="2 3">ATCC 22711</strain>
    </source>
</reference>
<organism evidence="2 3">
    <name type="scientific">Amorphotheca resinae ATCC 22711</name>
    <dbReference type="NCBI Taxonomy" id="857342"/>
    <lineage>
        <taxon>Eukaryota</taxon>
        <taxon>Fungi</taxon>
        <taxon>Dikarya</taxon>
        <taxon>Ascomycota</taxon>
        <taxon>Pezizomycotina</taxon>
        <taxon>Leotiomycetes</taxon>
        <taxon>Helotiales</taxon>
        <taxon>Amorphothecaceae</taxon>
        <taxon>Amorphotheca</taxon>
    </lineage>
</organism>
<feature type="compositionally biased region" description="Basic and acidic residues" evidence="1">
    <location>
        <begin position="611"/>
        <end position="621"/>
    </location>
</feature>
<proteinExistence type="predicted"/>